<accession>A0A1I1TTG9</accession>
<dbReference type="SUPFAM" id="SSF109998">
    <property type="entry name" value="Triger factor/SurA peptide-binding domain-like"/>
    <property type="match status" value="1"/>
</dbReference>
<dbReference type="Pfam" id="PF13624">
    <property type="entry name" value="SurA_N_3"/>
    <property type="match status" value="1"/>
</dbReference>
<name>A0A1I1TTG9_9ACTN</name>
<dbReference type="EMBL" id="FOMZ01000001">
    <property type="protein sequence ID" value="SFD61675.1"/>
    <property type="molecule type" value="Genomic_DNA"/>
</dbReference>
<dbReference type="InterPro" id="IPR027304">
    <property type="entry name" value="Trigger_fact/SurA_dom_sf"/>
</dbReference>
<reference evidence="2" key="1">
    <citation type="submission" date="2016-10" db="EMBL/GenBank/DDBJ databases">
        <authorList>
            <person name="Varghese N."/>
            <person name="Submissions S."/>
        </authorList>
    </citation>
    <scope>NUCLEOTIDE SEQUENCE [LARGE SCALE GENOMIC DNA]</scope>
    <source>
        <strain evidence="2">DSM 45004</strain>
    </source>
</reference>
<dbReference type="Proteomes" id="UP000198716">
    <property type="component" value="Unassembled WGS sequence"/>
</dbReference>
<dbReference type="AlphaFoldDB" id="A0A1I1TTG9"/>
<keyword evidence="2" id="KW-1185">Reference proteome</keyword>
<proteinExistence type="predicted"/>
<evidence type="ECO:0000313" key="2">
    <source>
        <dbReference type="Proteomes" id="UP000198716"/>
    </source>
</evidence>
<sequence>MIIALLAACLLAGCGSQPSRIGSAALVGDQAIPVSTVQQRFEAVVGERPQLREQLDEQGRKDELARQIAAFTVRQKLAEVAARRQNLRVSEQEITQWVQQRGGARAATEGTIFTADEVRSVARSLVLMRKLGSKHLASTSVVFDYTSATSRAEAERKANRMARGQEQAAELIQQDKSEGVPAGSGRELSAASSPSFAAQTPLFAADEGTVLAFPGPGRQSAGQWLVARITERTTGNGDGQSNTPSLGRQGAQLTQAFGARLLGLTAQRVGVELSPRYGVWDSLELTAAPDEGQTSGFRIPERESRA</sequence>
<gene>
    <name evidence="1" type="ORF">SAMN04487819_101323</name>
</gene>
<dbReference type="Gene3D" id="1.10.4030.10">
    <property type="entry name" value="Porin chaperone SurA, peptide-binding domain"/>
    <property type="match status" value="1"/>
</dbReference>
<evidence type="ECO:0000313" key="1">
    <source>
        <dbReference type="EMBL" id="SFD61675.1"/>
    </source>
</evidence>
<organism evidence="1 2">
    <name type="scientific">Actinopolyspora alba</name>
    <dbReference type="NCBI Taxonomy" id="673379"/>
    <lineage>
        <taxon>Bacteria</taxon>
        <taxon>Bacillati</taxon>
        <taxon>Actinomycetota</taxon>
        <taxon>Actinomycetes</taxon>
        <taxon>Actinopolysporales</taxon>
        <taxon>Actinopolysporaceae</taxon>
        <taxon>Actinopolyspora</taxon>
        <taxon>Actinopolyspora alba group</taxon>
    </lineage>
</organism>
<protein>
    <submittedName>
        <fullName evidence="1">SurA N-terminal domain-containing protein</fullName>
    </submittedName>
</protein>